<comment type="caution">
    <text evidence="5">The sequence shown here is derived from an EMBL/GenBank/DDBJ whole genome shotgun (WGS) entry which is preliminary data.</text>
</comment>
<dbReference type="GO" id="GO:0003735">
    <property type="term" value="F:structural constituent of ribosome"/>
    <property type="evidence" value="ECO:0007669"/>
    <property type="project" value="InterPro"/>
</dbReference>
<gene>
    <name evidence="5" type="ORF">DPX16_13923</name>
</gene>
<dbReference type="PANTHER" id="PTHR13014:SF3">
    <property type="entry name" value="LARGE RIBOSOMAL SUBUNIT PROTEIN ML65"/>
    <property type="match status" value="1"/>
</dbReference>
<dbReference type="InterPro" id="IPR010793">
    <property type="entry name" value="Ribosomal_mL37/mL65"/>
</dbReference>
<dbReference type="GO" id="GO:0006412">
    <property type="term" value="P:translation"/>
    <property type="evidence" value="ECO:0007669"/>
    <property type="project" value="InterPro"/>
</dbReference>
<keyword evidence="3" id="KW-0496">Mitochondrion</keyword>
<evidence type="ECO:0000256" key="3">
    <source>
        <dbReference type="ARBA" id="ARBA00023128"/>
    </source>
</evidence>
<comment type="subcellular location">
    <subcellularLocation>
        <location evidence="1">Mitochondrion</location>
    </subcellularLocation>
</comment>
<protein>
    <submittedName>
        <fullName evidence="5">28S ribosomal protein S30, mitochondrial</fullName>
    </submittedName>
</protein>
<name>A0A3N0Y8F9_ANAGA</name>
<accession>A0A3N0Y8F9</accession>
<proteinExistence type="predicted"/>
<organism evidence="5 6">
    <name type="scientific">Anabarilius grahami</name>
    <name type="common">Kanglang fish</name>
    <name type="synonym">Barilius grahami</name>
    <dbReference type="NCBI Taxonomy" id="495550"/>
    <lineage>
        <taxon>Eukaryota</taxon>
        <taxon>Metazoa</taxon>
        <taxon>Chordata</taxon>
        <taxon>Craniata</taxon>
        <taxon>Vertebrata</taxon>
        <taxon>Euteleostomi</taxon>
        <taxon>Actinopterygii</taxon>
        <taxon>Neopterygii</taxon>
        <taxon>Teleostei</taxon>
        <taxon>Ostariophysi</taxon>
        <taxon>Cypriniformes</taxon>
        <taxon>Xenocyprididae</taxon>
        <taxon>Xenocypridinae</taxon>
        <taxon>Xenocypridinae incertae sedis</taxon>
        <taxon>Anabarilius</taxon>
    </lineage>
</organism>
<evidence type="ECO:0000313" key="6">
    <source>
        <dbReference type="Proteomes" id="UP000281406"/>
    </source>
</evidence>
<evidence type="ECO:0000256" key="1">
    <source>
        <dbReference type="ARBA" id="ARBA00004173"/>
    </source>
</evidence>
<dbReference type="Proteomes" id="UP000281406">
    <property type="component" value="Unassembled WGS sequence"/>
</dbReference>
<evidence type="ECO:0000313" key="5">
    <source>
        <dbReference type="EMBL" id="ROL42516.1"/>
    </source>
</evidence>
<dbReference type="OrthoDB" id="6041973at2759"/>
<keyword evidence="2 5" id="KW-0689">Ribosomal protein</keyword>
<dbReference type="EMBL" id="RJVU01049572">
    <property type="protein sequence ID" value="ROL42516.1"/>
    <property type="molecule type" value="Genomic_DNA"/>
</dbReference>
<reference evidence="5 6" key="1">
    <citation type="submission" date="2018-10" db="EMBL/GenBank/DDBJ databases">
        <title>Genome assembly for a Yunnan-Guizhou Plateau 3E fish, Anabarilius grahami (Regan), and its evolutionary and genetic applications.</title>
        <authorList>
            <person name="Jiang W."/>
        </authorList>
    </citation>
    <scope>NUCLEOTIDE SEQUENCE [LARGE SCALE GENOMIC DNA]</scope>
    <source>
        <strain evidence="5">AG-KIZ</strain>
        <tissue evidence="5">Muscle</tissue>
    </source>
</reference>
<dbReference type="AlphaFoldDB" id="A0A3N0Y8F9"/>
<dbReference type="GO" id="GO:0005762">
    <property type="term" value="C:mitochondrial large ribosomal subunit"/>
    <property type="evidence" value="ECO:0007669"/>
    <property type="project" value="TreeGrafter"/>
</dbReference>
<evidence type="ECO:0000256" key="2">
    <source>
        <dbReference type="ARBA" id="ARBA00022980"/>
    </source>
</evidence>
<sequence>MASFSRLPLHPFLSTTSARLVCNRNVQVEASTANSLYPPILPSRTAKSKSAKRRVVTEFFEQLRSRTAQEKIRALTRVQRKKYVIYPQSFALNADKWYQHYTKTAYLSGLPEKHTHAESAPVIDESVLSEARSVVCSFILQEHWYLKKGRTFIHKEQEQFVTPFLRNMVCGLKNLLAKENPVLCLSSLDFDPQVNYYWLRGERTIPAGHRSGRIELMRFQIDDKPHSQIRIPQQLPEFVPLEAEISAEVPVISLAPDRLPLFRRQYDNNIFIGAKLEDPCSYGHTQFHMVPDRFRRDKMSKRGLSDQVEVSLRANSIASLFAWTGAQAMYQGFWSEEDVSRPFVSQAVITDGQFFSFFCYQLNTLALSPRADGNNARKNLCWGTESMRLYERVTDGDIVGWNDAVLRLLLQFLLNKPQ</sequence>
<keyword evidence="4" id="KW-0687">Ribonucleoprotein</keyword>
<evidence type="ECO:0000256" key="4">
    <source>
        <dbReference type="ARBA" id="ARBA00023274"/>
    </source>
</evidence>
<dbReference type="Pfam" id="PF07147">
    <property type="entry name" value="PDCD9"/>
    <property type="match status" value="1"/>
</dbReference>
<dbReference type="InterPro" id="IPR039982">
    <property type="entry name" value="Ribosomal_mL65"/>
</dbReference>
<dbReference type="PANTHER" id="PTHR13014">
    <property type="entry name" value="MITOCHONDRIAL 28S RIBOSOMAL PROTEIN S30/P52 PRO-APOTOTIC PROTEIN"/>
    <property type="match status" value="1"/>
</dbReference>
<keyword evidence="6" id="KW-1185">Reference proteome</keyword>